<gene>
    <name evidence="1" type="primary">GLEAN_01299</name>
    <name evidence="1" type="ORF">TcasGA2_TC001299</name>
</gene>
<dbReference type="HOGENOM" id="CLU_2515575_0_0_1"/>
<evidence type="ECO:0000313" key="1">
    <source>
        <dbReference type="EMBL" id="EEZ98743.1"/>
    </source>
</evidence>
<organism evidence="1 2">
    <name type="scientific">Tribolium castaneum</name>
    <name type="common">Red flour beetle</name>
    <dbReference type="NCBI Taxonomy" id="7070"/>
    <lineage>
        <taxon>Eukaryota</taxon>
        <taxon>Metazoa</taxon>
        <taxon>Ecdysozoa</taxon>
        <taxon>Arthropoda</taxon>
        <taxon>Hexapoda</taxon>
        <taxon>Insecta</taxon>
        <taxon>Pterygota</taxon>
        <taxon>Neoptera</taxon>
        <taxon>Endopterygota</taxon>
        <taxon>Coleoptera</taxon>
        <taxon>Polyphaga</taxon>
        <taxon>Cucujiformia</taxon>
        <taxon>Tenebrionidae</taxon>
        <taxon>Tenebrionidae incertae sedis</taxon>
        <taxon>Tribolium</taxon>
    </lineage>
</organism>
<accession>D6WBS4</accession>
<keyword evidence="2" id="KW-1185">Reference proteome</keyword>
<dbReference type="AlphaFoldDB" id="D6WBS4"/>
<name>D6WBS4_TRICA</name>
<sequence>MLALLQQMVEGGMGHKEMTLPCLHSTKAVPARERTFPRRGGDRRVLSRVPGFCHCFREQLTGRIVGCLTDEVQGAYLKDNNVSAV</sequence>
<evidence type="ECO:0000313" key="2">
    <source>
        <dbReference type="Proteomes" id="UP000007266"/>
    </source>
</evidence>
<protein>
    <submittedName>
        <fullName evidence="1">Uncharacterized protein</fullName>
    </submittedName>
</protein>
<dbReference type="Proteomes" id="UP000007266">
    <property type="component" value="Linkage group 2"/>
</dbReference>
<dbReference type="EMBL" id="KQ971314">
    <property type="protein sequence ID" value="EEZ98743.1"/>
    <property type="molecule type" value="Genomic_DNA"/>
</dbReference>
<reference evidence="1 2" key="2">
    <citation type="journal article" date="2010" name="Nucleic Acids Res.">
        <title>BeetleBase in 2010: revisions to provide comprehensive genomic information for Tribolium castaneum.</title>
        <authorList>
            <person name="Kim H.S."/>
            <person name="Murphy T."/>
            <person name="Xia J."/>
            <person name="Caragea D."/>
            <person name="Park Y."/>
            <person name="Beeman R.W."/>
            <person name="Lorenzen M.D."/>
            <person name="Butcher S."/>
            <person name="Manak J.R."/>
            <person name="Brown S.J."/>
        </authorList>
    </citation>
    <scope>GENOME REANNOTATION</scope>
    <source>
        <strain evidence="1 2">Georgia GA2</strain>
    </source>
</reference>
<reference evidence="1 2" key="1">
    <citation type="journal article" date="2008" name="Nature">
        <title>The genome of the model beetle and pest Tribolium castaneum.</title>
        <authorList>
            <consortium name="Tribolium Genome Sequencing Consortium"/>
            <person name="Richards S."/>
            <person name="Gibbs R.A."/>
            <person name="Weinstock G.M."/>
            <person name="Brown S.J."/>
            <person name="Denell R."/>
            <person name="Beeman R.W."/>
            <person name="Gibbs R."/>
            <person name="Beeman R.W."/>
            <person name="Brown S.J."/>
            <person name="Bucher G."/>
            <person name="Friedrich M."/>
            <person name="Grimmelikhuijzen C.J."/>
            <person name="Klingler M."/>
            <person name="Lorenzen M."/>
            <person name="Richards S."/>
            <person name="Roth S."/>
            <person name="Schroder R."/>
            <person name="Tautz D."/>
            <person name="Zdobnov E.M."/>
            <person name="Muzny D."/>
            <person name="Gibbs R.A."/>
            <person name="Weinstock G.M."/>
            <person name="Attaway T."/>
            <person name="Bell S."/>
            <person name="Buhay C.J."/>
            <person name="Chandrabose M.N."/>
            <person name="Chavez D."/>
            <person name="Clerk-Blankenburg K.P."/>
            <person name="Cree A."/>
            <person name="Dao M."/>
            <person name="Davis C."/>
            <person name="Chacko J."/>
            <person name="Dinh H."/>
            <person name="Dugan-Rocha S."/>
            <person name="Fowler G."/>
            <person name="Garner T.T."/>
            <person name="Garnes J."/>
            <person name="Gnirke A."/>
            <person name="Hawes A."/>
            <person name="Hernandez J."/>
            <person name="Hines S."/>
            <person name="Holder M."/>
            <person name="Hume J."/>
            <person name="Jhangiani S.N."/>
            <person name="Joshi V."/>
            <person name="Khan Z.M."/>
            <person name="Jackson L."/>
            <person name="Kovar C."/>
            <person name="Kowis A."/>
            <person name="Lee S."/>
            <person name="Lewis L.R."/>
            <person name="Margolis J."/>
            <person name="Morgan M."/>
            <person name="Nazareth L.V."/>
            <person name="Nguyen N."/>
            <person name="Okwuonu G."/>
            <person name="Parker D."/>
            <person name="Richards S."/>
            <person name="Ruiz S.J."/>
            <person name="Santibanez J."/>
            <person name="Savard J."/>
            <person name="Scherer S.E."/>
            <person name="Schneider B."/>
            <person name="Sodergren E."/>
            <person name="Tautz D."/>
            <person name="Vattahil S."/>
            <person name="Villasana D."/>
            <person name="White C.S."/>
            <person name="Wright R."/>
            <person name="Park Y."/>
            <person name="Beeman R.W."/>
            <person name="Lord J."/>
            <person name="Oppert B."/>
            <person name="Lorenzen M."/>
            <person name="Brown S."/>
            <person name="Wang L."/>
            <person name="Savard J."/>
            <person name="Tautz D."/>
            <person name="Richards S."/>
            <person name="Weinstock G."/>
            <person name="Gibbs R.A."/>
            <person name="Liu Y."/>
            <person name="Worley K."/>
            <person name="Weinstock G."/>
            <person name="Elsik C.G."/>
            <person name="Reese J.T."/>
            <person name="Elhaik E."/>
            <person name="Landan G."/>
            <person name="Graur D."/>
            <person name="Arensburger P."/>
            <person name="Atkinson P."/>
            <person name="Beeman R.W."/>
            <person name="Beidler J."/>
            <person name="Brown S.J."/>
            <person name="Demuth J.P."/>
            <person name="Drury D.W."/>
            <person name="Du Y.Z."/>
            <person name="Fujiwara H."/>
            <person name="Lorenzen M."/>
            <person name="Maselli V."/>
            <person name="Osanai M."/>
            <person name="Park Y."/>
            <person name="Robertson H.M."/>
            <person name="Tu Z."/>
            <person name="Wang J.J."/>
            <person name="Wang S."/>
            <person name="Richards S."/>
            <person name="Song H."/>
            <person name="Zhang L."/>
            <person name="Sodergren E."/>
            <person name="Werner D."/>
            <person name="Stanke M."/>
            <person name="Morgenstern B."/>
            <person name="Solovyev V."/>
            <person name="Kosarev P."/>
            <person name="Brown G."/>
            <person name="Chen H.C."/>
            <person name="Ermolaeva O."/>
            <person name="Hlavina W."/>
            <person name="Kapustin Y."/>
            <person name="Kiryutin B."/>
            <person name="Kitts P."/>
            <person name="Maglott D."/>
            <person name="Pruitt K."/>
            <person name="Sapojnikov V."/>
            <person name="Souvorov A."/>
            <person name="Mackey A.J."/>
            <person name="Waterhouse R.M."/>
            <person name="Wyder S."/>
            <person name="Zdobnov E.M."/>
            <person name="Zdobnov E.M."/>
            <person name="Wyder S."/>
            <person name="Kriventseva E.V."/>
            <person name="Kadowaki T."/>
            <person name="Bork P."/>
            <person name="Aranda M."/>
            <person name="Bao R."/>
            <person name="Beermann A."/>
            <person name="Berns N."/>
            <person name="Bolognesi R."/>
            <person name="Bonneton F."/>
            <person name="Bopp D."/>
            <person name="Brown S.J."/>
            <person name="Bucher G."/>
            <person name="Butts T."/>
            <person name="Chaumot A."/>
            <person name="Denell R.E."/>
            <person name="Ferrier D.E."/>
            <person name="Friedrich M."/>
            <person name="Gordon C.M."/>
            <person name="Jindra M."/>
            <person name="Klingler M."/>
            <person name="Lan Q."/>
            <person name="Lattorff H.M."/>
            <person name="Laudet V."/>
            <person name="von Levetsow C."/>
            <person name="Liu Z."/>
            <person name="Lutz R."/>
            <person name="Lynch J.A."/>
            <person name="da Fonseca R.N."/>
            <person name="Posnien N."/>
            <person name="Reuter R."/>
            <person name="Roth S."/>
            <person name="Savard J."/>
            <person name="Schinko J.B."/>
            <person name="Schmitt C."/>
            <person name="Schoppmeier M."/>
            <person name="Schroder R."/>
            <person name="Shippy T.D."/>
            <person name="Simonnet F."/>
            <person name="Marques-Souza H."/>
            <person name="Tautz D."/>
            <person name="Tomoyasu Y."/>
            <person name="Trauner J."/>
            <person name="Van der Zee M."/>
            <person name="Vervoort M."/>
            <person name="Wittkopp N."/>
            <person name="Wimmer E.A."/>
            <person name="Yang X."/>
            <person name="Jones A.K."/>
            <person name="Sattelle D.B."/>
            <person name="Ebert P.R."/>
            <person name="Nelson D."/>
            <person name="Scott J.G."/>
            <person name="Beeman R.W."/>
            <person name="Muthukrishnan S."/>
            <person name="Kramer K.J."/>
            <person name="Arakane Y."/>
            <person name="Beeman R.W."/>
            <person name="Zhu Q."/>
            <person name="Hogenkamp D."/>
            <person name="Dixit R."/>
            <person name="Oppert B."/>
            <person name="Jiang H."/>
            <person name="Zou Z."/>
            <person name="Marshall J."/>
            <person name="Elpidina E."/>
            <person name="Vinokurov K."/>
            <person name="Oppert C."/>
            <person name="Zou Z."/>
            <person name="Evans J."/>
            <person name="Lu Z."/>
            <person name="Zhao P."/>
            <person name="Sumathipala N."/>
            <person name="Altincicek B."/>
            <person name="Vilcinskas A."/>
            <person name="Williams M."/>
            <person name="Hultmark D."/>
            <person name="Hetru C."/>
            <person name="Jiang H."/>
            <person name="Grimmelikhuijzen C.J."/>
            <person name="Hauser F."/>
            <person name="Cazzamali G."/>
            <person name="Williamson M."/>
            <person name="Park Y."/>
            <person name="Li B."/>
            <person name="Tanaka Y."/>
            <person name="Predel R."/>
            <person name="Neupert S."/>
            <person name="Schachtner J."/>
            <person name="Verleyen P."/>
            <person name="Raible F."/>
            <person name="Bork P."/>
            <person name="Friedrich M."/>
            <person name="Walden K.K."/>
            <person name="Robertson H.M."/>
            <person name="Angeli S."/>
            <person name="Foret S."/>
            <person name="Bucher G."/>
            <person name="Schuetz S."/>
            <person name="Maleszka R."/>
            <person name="Wimmer E.A."/>
            <person name="Beeman R.W."/>
            <person name="Lorenzen M."/>
            <person name="Tomoyasu Y."/>
            <person name="Miller S.C."/>
            <person name="Grossmann D."/>
            <person name="Bucher G."/>
        </authorList>
    </citation>
    <scope>NUCLEOTIDE SEQUENCE [LARGE SCALE GENOMIC DNA]</scope>
    <source>
        <strain evidence="1 2">Georgia GA2</strain>
    </source>
</reference>
<proteinExistence type="predicted"/>